<accession>A0A369J5S1</accession>
<dbReference type="Proteomes" id="UP000076154">
    <property type="component" value="Unassembled WGS sequence"/>
</dbReference>
<proteinExistence type="predicted"/>
<feature type="region of interest" description="Disordered" evidence="1">
    <location>
        <begin position="323"/>
        <end position="375"/>
    </location>
</feature>
<comment type="caution">
    <text evidence="2">The sequence shown here is derived from an EMBL/GenBank/DDBJ whole genome shotgun (WGS) entry which is preliminary data.</text>
</comment>
<sequence length="932" mass="106307">MPPRKSQDTTNAVAAPARRTLPKLSKKATWHPESGLTVSSLGQAIPKEILEDARSVKLDEYAKTRYLTDDNIYLAFFPRKPIHRSPLFAVLAISRSRLAETIEPVLVDGKPTRYIMKESLRKQWSSLENSLLDVADSLMTGHRHSHKFPALRYPRWPHEHGYKHSHSTEESAIASIKRSRQAFVILSSFVTFAMSLWLLEFEDDCFDQAFSMLATRERDPLPRVWLQYLQESIVCDLSPALRPGGFLDPYNSNWGQWIYLFGRASVPIWLIWRREYQMVEPIDSGMAEYFLPPDDVIATAKKRSAIYESVVLPHEYSYSFEPDVNSTIPPTGPPIHFPESSSQSAAPDDDPLPDGVTAENDGDPNLSTQPPIDRTTIVEKYSGQQKKESWQTFFERMERIEEARKKKENATERQSREAKKAHALQHGVSKSATVYIWEQDPKIPTFYRRKHVIKSQVDECWDEFTPHQRLYWSHCNQWDFCPQLPKYPPGATPVLSNHDLEDLEFAEEWLHPTTATELTKPDHEFVGPEMLKTVRAIAGPAEPADDPWAFEFLPLLEYLELRHGFQGKHEDSWNPACHESIDTRLCVDKDEEQTAVKRLLYGTVKITLPVSAFVSIVDFHNTALNTRINYTRLPSSWDISPCSQVSPKLVCDPGYVDVRRAIATSPDGADLWVFRPYRDSPEKPPWLVATTSATTVLLVYRSGWRTMFEIARGLLTLGIPFRTVVDIKKQKDTPSSWRYKPSQGLGRRPKQFKPAEEDFLAYESTRDKLLRSACGRAIRLKGGIVGRIASEIVPDVAVLDGPILRNDVVGYFGDCVFVDDGVDDESLDIVCGVYHVKQTVGGATVRHESFWPKHATWMTTGIAGDQWNPAAEYFYRARLTNFAEKKFDLRSATEWKEKYKYARATTNRVLEGSERLASQFLRLSSSSATTRK</sequence>
<dbReference type="InParanoid" id="A0A369J5S1"/>
<keyword evidence="3" id="KW-1185">Reference proteome</keyword>
<evidence type="ECO:0000256" key="1">
    <source>
        <dbReference type="SAM" id="MobiDB-lite"/>
    </source>
</evidence>
<dbReference type="EMBL" id="LUEZ02000223">
    <property type="protein sequence ID" value="RDB15043.1"/>
    <property type="molecule type" value="Genomic_DNA"/>
</dbReference>
<gene>
    <name evidence="2" type="ORF">Hypma_005468</name>
</gene>
<evidence type="ECO:0000313" key="2">
    <source>
        <dbReference type="EMBL" id="RDB15043.1"/>
    </source>
</evidence>
<feature type="region of interest" description="Disordered" evidence="1">
    <location>
        <begin position="404"/>
        <end position="424"/>
    </location>
</feature>
<feature type="compositionally biased region" description="Basic and acidic residues" evidence="1">
    <location>
        <begin position="404"/>
        <end position="420"/>
    </location>
</feature>
<evidence type="ECO:0000313" key="3">
    <source>
        <dbReference type="Proteomes" id="UP000076154"/>
    </source>
</evidence>
<dbReference type="AlphaFoldDB" id="A0A369J5S1"/>
<organism evidence="2 3">
    <name type="scientific">Hypsizygus marmoreus</name>
    <name type="common">White beech mushroom</name>
    <name type="synonym">Agaricus marmoreus</name>
    <dbReference type="NCBI Taxonomy" id="39966"/>
    <lineage>
        <taxon>Eukaryota</taxon>
        <taxon>Fungi</taxon>
        <taxon>Dikarya</taxon>
        <taxon>Basidiomycota</taxon>
        <taxon>Agaricomycotina</taxon>
        <taxon>Agaricomycetes</taxon>
        <taxon>Agaricomycetidae</taxon>
        <taxon>Agaricales</taxon>
        <taxon>Tricholomatineae</taxon>
        <taxon>Lyophyllaceae</taxon>
        <taxon>Hypsizygus</taxon>
    </lineage>
</organism>
<protein>
    <submittedName>
        <fullName evidence="2">Uncharacterized protein</fullName>
    </submittedName>
</protein>
<dbReference type="OrthoDB" id="3268696at2759"/>
<reference evidence="2" key="1">
    <citation type="submission" date="2018-04" db="EMBL/GenBank/DDBJ databases">
        <title>Whole genome sequencing of Hypsizygus marmoreus.</title>
        <authorList>
            <person name="Choi I.-G."/>
            <person name="Min B."/>
            <person name="Kim J.-G."/>
            <person name="Kim S."/>
            <person name="Oh Y.-L."/>
            <person name="Kong W.-S."/>
            <person name="Park H."/>
            <person name="Jeong J."/>
            <person name="Song E.-S."/>
        </authorList>
    </citation>
    <scope>NUCLEOTIDE SEQUENCE [LARGE SCALE GENOMIC DNA]</scope>
    <source>
        <strain evidence="2">51987-8</strain>
    </source>
</reference>
<name>A0A369J5S1_HYPMA</name>